<dbReference type="InterPro" id="IPR029001">
    <property type="entry name" value="ITPase-like_fam"/>
</dbReference>
<comment type="cofactor">
    <cofactor evidence="5">
        <name>a divalent metal cation</name>
        <dbReference type="ChEBI" id="CHEBI:60240"/>
    </cofactor>
</comment>
<dbReference type="SUPFAM" id="SSF52972">
    <property type="entry name" value="ITPase-like"/>
    <property type="match status" value="1"/>
</dbReference>
<dbReference type="PANTHER" id="PTHR43213">
    <property type="entry name" value="BIFUNCTIONAL DTTP/UTP PYROPHOSPHATASE/METHYLTRANSFERASE PROTEIN-RELATED"/>
    <property type="match status" value="1"/>
</dbReference>
<keyword evidence="7" id="KW-1185">Reference proteome</keyword>
<comment type="subcellular location">
    <subcellularLocation>
        <location evidence="1 5">Cytoplasm</location>
    </subcellularLocation>
</comment>
<dbReference type="EC" id="3.6.1.-" evidence="5"/>
<evidence type="ECO:0000256" key="2">
    <source>
        <dbReference type="ARBA" id="ARBA00022490"/>
    </source>
</evidence>
<feature type="active site" description="Proton acceptor" evidence="5">
    <location>
        <position position="68"/>
    </location>
</feature>
<accession>A0ABN8ECM4</accession>
<evidence type="ECO:0000313" key="7">
    <source>
        <dbReference type="Proteomes" id="UP000838100"/>
    </source>
</evidence>
<feature type="site" description="Important for substrate specificity" evidence="5">
    <location>
        <position position="69"/>
    </location>
</feature>
<keyword evidence="3 5" id="KW-0378">Hydrolase</keyword>
<dbReference type="InterPro" id="IPR003697">
    <property type="entry name" value="Maf-like"/>
</dbReference>
<evidence type="ECO:0000313" key="6">
    <source>
        <dbReference type="EMBL" id="CAH0990118.1"/>
    </source>
</evidence>
<name>A0ABN8ECM4_9GAMM</name>
<feature type="site" description="Important for substrate specificity" evidence="5">
    <location>
        <position position="11"/>
    </location>
</feature>
<comment type="caution">
    <text evidence="5">Lacks conserved residue(s) required for the propagation of feature annotation.</text>
</comment>
<gene>
    <name evidence="6" type="primary">yceF</name>
    <name evidence="6" type="ORF">SIN8267_00203</name>
</gene>
<dbReference type="HAMAP" id="MF_00528">
    <property type="entry name" value="Maf"/>
    <property type="match status" value="1"/>
</dbReference>
<dbReference type="EMBL" id="CAKLPX010000001">
    <property type="protein sequence ID" value="CAH0990118.1"/>
    <property type="molecule type" value="Genomic_DNA"/>
</dbReference>
<dbReference type="Gene3D" id="3.90.950.10">
    <property type="match status" value="1"/>
</dbReference>
<reference evidence="6" key="1">
    <citation type="submission" date="2021-12" db="EMBL/GenBank/DDBJ databases">
        <authorList>
            <person name="Rodrigo-Torres L."/>
            <person name="Arahal R. D."/>
            <person name="Lucena T."/>
        </authorList>
    </citation>
    <scope>NUCLEOTIDE SEQUENCE</scope>
    <source>
        <strain evidence="6">CECT 8267</strain>
    </source>
</reference>
<dbReference type="CDD" id="cd00555">
    <property type="entry name" value="Maf"/>
    <property type="match status" value="1"/>
</dbReference>
<keyword evidence="4 5" id="KW-0546">Nucleotide metabolism</keyword>
<comment type="caution">
    <text evidence="6">The sequence shown here is derived from an EMBL/GenBank/DDBJ whole genome shotgun (WGS) entry which is preliminary data.</text>
</comment>
<dbReference type="RefSeq" id="WP_237442810.1">
    <property type="nucleotide sequence ID" value="NZ_CAKLPX010000001.1"/>
</dbReference>
<evidence type="ECO:0000256" key="3">
    <source>
        <dbReference type="ARBA" id="ARBA00022801"/>
    </source>
</evidence>
<organism evidence="6 7">
    <name type="scientific">Sinobacterium norvegicum</name>
    <dbReference type="NCBI Taxonomy" id="1641715"/>
    <lineage>
        <taxon>Bacteria</taxon>
        <taxon>Pseudomonadati</taxon>
        <taxon>Pseudomonadota</taxon>
        <taxon>Gammaproteobacteria</taxon>
        <taxon>Cellvibrionales</taxon>
        <taxon>Spongiibacteraceae</taxon>
        <taxon>Sinobacterium</taxon>
    </lineage>
</organism>
<dbReference type="GO" id="GO:0016787">
    <property type="term" value="F:hydrolase activity"/>
    <property type="evidence" value="ECO:0007669"/>
    <property type="project" value="UniProtKB-KW"/>
</dbReference>
<evidence type="ECO:0000256" key="5">
    <source>
        <dbReference type="HAMAP-Rule" id="MF_00528"/>
    </source>
</evidence>
<dbReference type="PIRSF" id="PIRSF006305">
    <property type="entry name" value="Maf"/>
    <property type="match status" value="1"/>
</dbReference>
<dbReference type="PANTHER" id="PTHR43213:SF10">
    <property type="entry name" value="7-METHYL-GTP PYROPHOSPHATASE"/>
    <property type="match status" value="1"/>
</dbReference>
<sequence length="192" mass="21398">MQLILASSSIYRKKQLESLRLDFSCISPNIDETPKSSETPQQLCQRLALAKAKEIGHKHSDALIIGSDQVAYCGNKQLTKPGGFDKAFEQLSQCAGKPITFYTGIALYNSKINTHQLSCEQYRVDFRPLSNQEITNYLTTEQPYNCAGAFMVEGLGISLFERLEGEDYNSLIGLPLIRLLAFLKNEGISPLL</sequence>
<dbReference type="Pfam" id="PF02545">
    <property type="entry name" value="Maf"/>
    <property type="match status" value="1"/>
</dbReference>
<feature type="site" description="Important for substrate specificity" evidence="5">
    <location>
        <position position="153"/>
    </location>
</feature>
<dbReference type="Proteomes" id="UP000838100">
    <property type="component" value="Unassembled WGS sequence"/>
</dbReference>
<evidence type="ECO:0000256" key="4">
    <source>
        <dbReference type="ARBA" id="ARBA00023080"/>
    </source>
</evidence>
<comment type="function">
    <text evidence="5">Nucleoside triphosphate pyrophosphatase that hydrolyzes 7-methyl-GTP (m(7)GTP). May have a dual role in cell division arrest and in preventing the incorporation of modified nucleotides into cellular nucleic acids.</text>
</comment>
<keyword evidence="2 5" id="KW-0963">Cytoplasm</keyword>
<proteinExistence type="inferred from homology"/>
<protein>
    <recommendedName>
        <fullName evidence="5">7-methyl-GTP pyrophosphatase</fullName>
        <shortName evidence="5">m(7)GTP pyrophosphatase</shortName>
        <ecNumber evidence="5">3.6.1.-</ecNumber>
    </recommendedName>
</protein>
<dbReference type="NCBIfam" id="TIGR00172">
    <property type="entry name" value="maf"/>
    <property type="match status" value="1"/>
</dbReference>
<comment type="similarity">
    <text evidence="5">Belongs to the Maf family. YceF subfamily.</text>
</comment>
<comment type="catalytic activity">
    <reaction evidence="5">
        <text>N(7)-methyl-GTP + H2O = N(7)-methyl-GMP + diphosphate + H(+)</text>
        <dbReference type="Rhea" id="RHEA:58744"/>
        <dbReference type="ChEBI" id="CHEBI:15377"/>
        <dbReference type="ChEBI" id="CHEBI:15378"/>
        <dbReference type="ChEBI" id="CHEBI:33019"/>
        <dbReference type="ChEBI" id="CHEBI:58285"/>
        <dbReference type="ChEBI" id="CHEBI:87133"/>
    </reaction>
</comment>
<evidence type="ECO:0000256" key="1">
    <source>
        <dbReference type="ARBA" id="ARBA00004496"/>
    </source>
</evidence>